<dbReference type="SUPFAM" id="SSF53474">
    <property type="entry name" value="alpha/beta-Hydrolases"/>
    <property type="match status" value="1"/>
</dbReference>
<dbReference type="InterPro" id="IPR010497">
    <property type="entry name" value="Epoxide_hydro_N"/>
</dbReference>
<organism evidence="6 7">
    <name type="scientific">Sporolactobacillus laevolacticus DSM 442</name>
    <dbReference type="NCBI Taxonomy" id="1395513"/>
    <lineage>
        <taxon>Bacteria</taxon>
        <taxon>Bacillati</taxon>
        <taxon>Bacillota</taxon>
        <taxon>Bacilli</taxon>
        <taxon>Bacillales</taxon>
        <taxon>Sporolactobacillaceae</taxon>
        <taxon>Sporolactobacillus</taxon>
    </lineage>
</organism>
<dbReference type="InterPro" id="IPR000639">
    <property type="entry name" value="Epox_hydrolase-like"/>
</dbReference>
<name>V6IV00_9BACL</name>
<dbReference type="PRINTS" id="PR00412">
    <property type="entry name" value="EPOXHYDRLASE"/>
</dbReference>
<gene>
    <name evidence="6" type="ORF">P343_15075</name>
</gene>
<dbReference type="GO" id="GO:0004301">
    <property type="term" value="F:epoxide hydrolase activity"/>
    <property type="evidence" value="ECO:0007669"/>
    <property type="project" value="TreeGrafter"/>
</dbReference>
<dbReference type="InterPro" id="IPR016292">
    <property type="entry name" value="Epoxide_hydrolase"/>
</dbReference>
<feature type="active site" description="Proton donor" evidence="4">
    <location>
        <position position="305"/>
    </location>
</feature>
<dbReference type="PANTHER" id="PTHR21661:SF35">
    <property type="entry name" value="EPOXIDE HYDROLASE"/>
    <property type="match status" value="1"/>
</dbReference>
<dbReference type="InterPro" id="IPR029058">
    <property type="entry name" value="AB_hydrolase_fold"/>
</dbReference>
<evidence type="ECO:0000313" key="6">
    <source>
        <dbReference type="EMBL" id="EST10895.1"/>
    </source>
</evidence>
<dbReference type="PANTHER" id="PTHR21661">
    <property type="entry name" value="EPOXIDE HYDROLASE 1-RELATED"/>
    <property type="match status" value="1"/>
</dbReference>
<keyword evidence="3" id="KW-0378">Hydrolase</keyword>
<evidence type="ECO:0000313" key="7">
    <source>
        <dbReference type="Proteomes" id="UP000018296"/>
    </source>
</evidence>
<dbReference type="STRING" id="1395513.P343_15075"/>
<feature type="domain" description="Epoxide hydrolase N-terminal" evidence="5">
    <location>
        <begin position="4"/>
        <end position="108"/>
    </location>
</feature>
<keyword evidence="7" id="KW-1185">Reference proteome</keyword>
<feature type="active site" description="Nucleophile" evidence="4">
    <location>
        <position position="178"/>
    </location>
</feature>
<proteinExistence type="inferred from homology"/>
<dbReference type="eggNOG" id="COG0596">
    <property type="taxonomic scope" value="Bacteria"/>
</dbReference>
<dbReference type="RefSeq" id="WP_023511237.1">
    <property type="nucleotide sequence ID" value="NZ_AWTC01000016.1"/>
</dbReference>
<protein>
    <submittedName>
        <fullName evidence="6">Multidrug MFS transporter</fullName>
    </submittedName>
</protein>
<dbReference type="AlphaFoldDB" id="V6IV00"/>
<dbReference type="PATRIC" id="fig|1395513.3.peg.3063"/>
<accession>V6IV00</accession>
<dbReference type="GO" id="GO:0097176">
    <property type="term" value="P:epoxide metabolic process"/>
    <property type="evidence" value="ECO:0007669"/>
    <property type="project" value="TreeGrafter"/>
</dbReference>
<dbReference type="Proteomes" id="UP000018296">
    <property type="component" value="Unassembled WGS sequence"/>
</dbReference>
<dbReference type="EMBL" id="AWTC01000016">
    <property type="protein sequence ID" value="EST10895.1"/>
    <property type="molecule type" value="Genomic_DNA"/>
</dbReference>
<dbReference type="Gene3D" id="3.40.50.1820">
    <property type="entry name" value="alpha/beta hydrolase"/>
    <property type="match status" value="1"/>
</dbReference>
<comment type="similarity">
    <text evidence="1">Belongs to the peptidase S33 family.</text>
</comment>
<feature type="active site" description="Proton acceptor" evidence="4">
    <location>
        <position position="359"/>
    </location>
</feature>
<evidence type="ECO:0000256" key="1">
    <source>
        <dbReference type="ARBA" id="ARBA00010088"/>
    </source>
</evidence>
<comment type="caution">
    <text evidence="6">The sequence shown here is derived from an EMBL/GenBank/DDBJ whole genome shotgun (WGS) entry which is preliminary data.</text>
</comment>
<evidence type="ECO:0000256" key="4">
    <source>
        <dbReference type="PIRSR" id="PIRSR001112-1"/>
    </source>
</evidence>
<sequence length="382" mass="44113">MRATPFHIDVTQSVLDDLKRRLIQTRWPDAPKEANWNDGTNIGYLRQLVSYWIQDFNWRDQEKYLNGFQQFKARIDGLKIHFIHECGVGPKPMPLILTHGWPSSFFEMTKIIPLLTDPASHGGDATDAFDVVVPSLPGYGFSQNPNYRKMTLKDISDLWTKLMVDILGYRHFGAHGGDIGAGVATNLGRFHPENMIGIHILAFASPILNQKTAPLTEAEQQYVSKLKLWEKEDGAYEHQQSTRPQTLAYGLNDSPTGLAAWIIEKFRSWSDCNGEIERRFSKDELLTNLTIYWITETINSSIHLYYDHQHSPKNTQMFRRIEVPTGATLTVEPVNRPPREWVERTYNVQRWTELPRGGHFAAFEEPELLAREIRAFFRPFRK</sequence>
<dbReference type="Pfam" id="PF06441">
    <property type="entry name" value="EHN"/>
    <property type="match status" value="1"/>
</dbReference>
<keyword evidence="2" id="KW-0058">Aromatic hydrocarbons catabolism</keyword>
<evidence type="ECO:0000256" key="2">
    <source>
        <dbReference type="ARBA" id="ARBA00022797"/>
    </source>
</evidence>
<reference evidence="6 7" key="1">
    <citation type="journal article" date="2013" name="Genome Announc.">
        <title>Genome Sequence of Sporolactobacillus laevolacticus DSM442, an Efficient Polymer-Grade D-Lactate Producer from Agricultural Waste Cottonseed as a Nitrogen Source.</title>
        <authorList>
            <person name="Wang H."/>
            <person name="Wang L."/>
            <person name="Ju J."/>
            <person name="Yu B."/>
            <person name="Ma Y."/>
        </authorList>
    </citation>
    <scope>NUCLEOTIDE SEQUENCE [LARGE SCALE GENOMIC DNA]</scope>
    <source>
        <strain evidence="6 7">DSM 442</strain>
    </source>
</reference>
<dbReference type="PIRSF" id="PIRSF001112">
    <property type="entry name" value="Epoxide_hydrolase"/>
    <property type="match status" value="1"/>
</dbReference>
<evidence type="ECO:0000259" key="5">
    <source>
        <dbReference type="Pfam" id="PF06441"/>
    </source>
</evidence>
<evidence type="ECO:0000256" key="3">
    <source>
        <dbReference type="ARBA" id="ARBA00022801"/>
    </source>
</evidence>